<keyword evidence="1" id="KW-1133">Transmembrane helix</keyword>
<accession>A0A2A4TDE5</accession>
<protein>
    <submittedName>
        <fullName evidence="2">Uncharacterized protein</fullName>
    </submittedName>
</protein>
<proteinExistence type="predicted"/>
<gene>
    <name evidence="2" type="ORF">COB67_00555</name>
</gene>
<keyword evidence="1" id="KW-0472">Membrane</keyword>
<dbReference type="Proteomes" id="UP000218113">
    <property type="component" value="Unassembled WGS sequence"/>
</dbReference>
<feature type="transmembrane region" description="Helical" evidence="1">
    <location>
        <begin position="80"/>
        <end position="101"/>
    </location>
</feature>
<evidence type="ECO:0000256" key="1">
    <source>
        <dbReference type="SAM" id="Phobius"/>
    </source>
</evidence>
<keyword evidence="1" id="KW-0812">Transmembrane</keyword>
<organism evidence="2 3">
    <name type="scientific">SAR324 cluster bacterium</name>
    <dbReference type="NCBI Taxonomy" id="2024889"/>
    <lineage>
        <taxon>Bacteria</taxon>
        <taxon>Deltaproteobacteria</taxon>
        <taxon>SAR324 cluster</taxon>
    </lineage>
</organism>
<evidence type="ECO:0000313" key="2">
    <source>
        <dbReference type="EMBL" id="PCI30977.1"/>
    </source>
</evidence>
<comment type="caution">
    <text evidence="2">The sequence shown here is derived from an EMBL/GenBank/DDBJ whole genome shotgun (WGS) entry which is preliminary data.</text>
</comment>
<dbReference type="AlphaFoldDB" id="A0A2A4TDE5"/>
<evidence type="ECO:0000313" key="3">
    <source>
        <dbReference type="Proteomes" id="UP000218113"/>
    </source>
</evidence>
<dbReference type="EMBL" id="NVSR01000001">
    <property type="protein sequence ID" value="PCI30977.1"/>
    <property type="molecule type" value="Genomic_DNA"/>
</dbReference>
<reference evidence="3" key="1">
    <citation type="submission" date="2017-08" db="EMBL/GenBank/DDBJ databases">
        <title>A dynamic microbial community with high functional redundancy inhabits the cold, oxic subseafloor aquifer.</title>
        <authorList>
            <person name="Tully B.J."/>
            <person name="Wheat C.G."/>
            <person name="Glazer B.T."/>
            <person name="Huber J.A."/>
        </authorList>
    </citation>
    <scope>NUCLEOTIDE SEQUENCE [LARGE SCALE GENOMIC DNA]</scope>
</reference>
<sequence>MFEFIVGFFIGKESKREKESQSKGNALFIFISFLVFSVAFLLLFGDKLFDLFNLSQYVNIEEDSRTPYVDKEIQETSLKVQVFMLMSSVGFISFYIIKIIYKKVRENQD</sequence>
<name>A0A2A4TDE5_9DELT</name>
<feature type="transmembrane region" description="Helical" evidence="1">
    <location>
        <begin position="25"/>
        <end position="45"/>
    </location>
</feature>